<feature type="region of interest" description="Disordered" evidence="3">
    <location>
        <begin position="81"/>
        <end position="126"/>
    </location>
</feature>
<reference evidence="4 5" key="1">
    <citation type="submission" date="2019-03" db="EMBL/GenBank/DDBJ databases">
        <title>First draft genome of Liparis tanakae, snailfish: a comprehensive survey of snailfish specific genes.</title>
        <authorList>
            <person name="Kim W."/>
            <person name="Song I."/>
            <person name="Jeong J.-H."/>
            <person name="Kim D."/>
            <person name="Kim S."/>
            <person name="Ryu S."/>
            <person name="Song J.Y."/>
            <person name="Lee S.K."/>
        </authorList>
    </citation>
    <scope>NUCLEOTIDE SEQUENCE [LARGE SCALE GENOMIC DNA]</scope>
    <source>
        <tissue evidence="4">Muscle</tissue>
    </source>
</reference>
<dbReference type="Proteomes" id="UP000314294">
    <property type="component" value="Unassembled WGS sequence"/>
</dbReference>
<comment type="subcellular location">
    <subcellularLocation>
        <location evidence="1">Cytoplasm</location>
    </subcellularLocation>
</comment>
<evidence type="ECO:0000256" key="2">
    <source>
        <dbReference type="ARBA" id="ARBA00022490"/>
    </source>
</evidence>
<evidence type="ECO:0000313" key="5">
    <source>
        <dbReference type="Proteomes" id="UP000314294"/>
    </source>
</evidence>
<evidence type="ECO:0000256" key="3">
    <source>
        <dbReference type="SAM" id="MobiDB-lite"/>
    </source>
</evidence>
<sequence length="126" mass="14849">MDSQIEEIQQKERLEKIQTYRLVRDNVLEHQKQQELNRKELIIHQQEMYKEMQEFLWQRCKTFLDACGSFSSRQLEAVKKKQEEKQALEDAQKATQKAAQEKATTPTAPANQQRNKRGKSAGKKKS</sequence>
<evidence type="ECO:0000313" key="4">
    <source>
        <dbReference type="EMBL" id="TNN65677.1"/>
    </source>
</evidence>
<accession>A0A4Z2HIS6</accession>
<comment type="caution">
    <text evidence="4">The sequence shown here is derived from an EMBL/GenBank/DDBJ whole genome shotgun (WGS) entry which is preliminary data.</text>
</comment>
<gene>
    <name evidence="4" type="ORF">EYF80_024081</name>
</gene>
<keyword evidence="2" id="KW-0963">Cytoplasm</keyword>
<feature type="compositionally biased region" description="Low complexity" evidence="3">
    <location>
        <begin position="93"/>
        <end position="110"/>
    </location>
</feature>
<evidence type="ECO:0000256" key="1">
    <source>
        <dbReference type="ARBA" id="ARBA00004496"/>
    </source>
</evidence>
<proteinExistence type="predicted"/>
<dbReference type="GO" id="GO:0005737">
    <property type="term" value="C:cytoplasm"/>
    <property type="evidence" value="ECO:0007669"/>
    <property type="project" value="UniProtKB-SubCell"/>
</dbReference>
<name>A0A4Z2HIS6_9TELE</name>
<keyword evidence="5" id="KW-1185">Reference proteome</keyword>
<dbReference type="AlphaFoldDB" id="A0A4Z2HIS6"/>
<protein>
    <submittedName>
        <fullName evidence="4">Uncharacterized protein</fullName>
    </submittedName>
</protein>
<dbReference type="InterPro" id="IPR005398">
    <property type="entry name" value="Tubby_N"/>
</dbReference>
<dbReference type="PRINTS" id="PR01574">
    <property type="entry name" value="TUBBYPROTEIN"/>
</dbReference>
<dbReference type="OrthoDB" id="9374162at2759"/>
<feature type="compositionally biased region" description="Basic and acidic residues" evidence="3">
    <location>
        <begin position="81"/>
        <end position="92"/>
    </location>
</feature>
<dbReference type="EMBL" id="SRLO01000231">
    <property type="protein sequence ID" value="TNN65677.1"/>
    <property type="molecule type" value="Genomic_DNA"/>
</dbReference>
<feature type="compositionally biased region" description="Basic residues" evidence="3">
    <location>
        <begin position="114"/>
        <end position="126"/>
    </location>
</feature>
<organism evidence="4 5">
    <name type="scientific">Liparis tanakae</name>
    <name type="common">Tanaka's snailfish</name>
    <dbReference type="NCBI Taxonomy" id="230148"/>
    <lineage>
        <taxon>Eukaryota</taxon>
        <taxon>Metazoa</taxon>
        <taxon>Chordata</taxon>
        <taxon>Craniata</taxon>
        <taxon>Vertebrata</taxon>
        <taxon>Euteleostomi</taxon>
        <taxon>Actinopterygii</taxon>
        <taxon>Neopterygii</taxon>
        <taxon>Teleostei</taxon>
        <taxon>Neoteleostei</taxon>
        <taxon>Acanthomorphata</taxon>
        <taxon>Eupercaria</taxon>
        <taxon>Perciformes</taxon>
        <taxon>Cottioidei</taxon>
        <taxon>Cottales</taxon>
        <taxon>Liparidae</taxon>
        <taxon>Liparis</taxon>
    </lineage>
</organism>